<dbReference type="EMBL" id="AP025591">
    <property type="protein sequence ID" value="BDG04946.1"/>
    <property type="molecule type" value="Genomic_DNA"/>
</dbReference>
<dbReference type="Proteomes" id="UP001162891">
    <property type="component" value="Chromosome"/>
</dbReference>
<name>A0ABM7WZI0_9BACT</name>
<keyword evidence="2" id="KW-1185">Reference proteome</keyword>
<evidence type="ECO:0000313" key="2">
    <source>
        <dbReference type="Proteomes" id="UP001162891"/>
    </source>
</evidence>
<accession>A0ABM7WZI0</accession>
<gene>
    <name evidence="1" type="ORF">AMOR_39420</name>
</gene>
<protein>
    <submittedName>
        <fullName evidence="1">Uncharacterized protein</fullName>
    </submittedName>
</protein>
<organism evidence="1 2">
    <name type="scientific">Anaeromyxobacter oryzae</name>
    <dbReference type="NCBI Taxonomy" id="2918170"/>
    <lineage>
        <taxon>Bacteria</taxon>
        <taxon>Pseudomonadati</taxon>
        <taxon>Myxococcota</taxon>
        <taxon>Myxococcia</taxon>
        <taxon>Myxococcales</taxon>
        <taxon>Cystobacterineae</taxon>
        <taxon>Anaeromyxobacteraceae</taxon>
        <taxon>Anaeromyxobacter</taxon>
    </lineage>
</organism>
<reference evidence="2" key="1">
    <citation type="journal article" date="2022" name="Int. J. Syst. Evol. Microbiol.">
        <title>Anaeromyxobacter oryzae sp. nov., Anaeromyxobacter diazotrophicus sp. nov. and Anaeromyxobacter paludicola sp. nov., isolated from paddy soils.</title>
        <authorList>
            <person name="Itoh H."/>
            <person name="Xu Z."/>
            <person name="Mise K."/>
            <person name="Masuda Y."/>
            <person name="Ushijima N."/>
            <person name="Hayakawa C."/>
            <person name="Shiratori Y."/>
            <person name="Senoo K."/>
        </authorList>
    </citation>
    <scope>NUCLEOTIDE SEQUENCE [LARGE SCALE GENOMIC DNA]</scope>
    <source>
        <strain evidence="2">Red232</strain>
    </source>
</reference>
<sequence length="104" mass="11171">MKFARRDIAATVRDALCYHSGVRAEAGDPEPPALPRDVIRAIQLGDDAPTDPMARAKAMLDAIASVREAFAGSDRGATGRDEGPYLSLPLARAALDEMRPTHKE</sequence>
<dbReference type="RefSeq" id="WP_248353462.1">
    <property type="nucleotide sequence ID" value="NZ_AP025591.1"/>
</dbReference>
<proteinExistence type="predicted"/>
<evidence type="ECO:0000313" key="1">
    <source>
        <dbReference type="EMBL" id="BDG04946.1"/>
    </source>
</evidence>